<dbReference type="GO" id="GO:0003824">
    <property type="term" value="F:catalytic activity"/>
    <property type="evidence" value="ECO:0007669"/>
    <property type="project" value="InterPro"/>
</dbReference>
<dbReference type="PANTHER" id="PTHR11941:SF54">
    <property type="entry name" value="ENOYL-COA HYDRATASE, MITOCHONDRIAL"/>
    <property type="match status" value="1"/>
</dbReference>
<dbReference type="InterPro" id="IPR001753">
    <property type="entry name" value="Enoyl-CoA_hydra/iso"/>
</dbReference>
<dbReference type="EMBL" id="JADHEI010000028">
    <property type="protein sequence ID" value="MBF2734830.1"/>
    <property type="molecule type" value="Genomic_DNA"/>
</dbReference>
<comment type="similarity">
    <text evidence="1 2">Belongs to the enoyl-CoA hydratase/isomerase family.</text>
</comment>
<name>A0A930Y0Z9_9GAMM</name>
<dbReference type="CDD" id="cd06558">
    <property type="entry name" value="crotonase-like"/>
    <property type="match status" value="1"/>
</dbReference>
<reference evidence="3" key="1">
    <citation type="submission" date="2020-10" db="EMBL/GenBank/DDBJ databases">
        <title>An improved Amphimedon queenslandica hologenome assembly reveals how three proteobacterial symbionts can extend the metabolic phenotypic of their marine sponge host.</title>
        <authorList>
            <person name="Degnan B."/>
            <person name="Degnan S."/>
            <person name="Xiang X."/>
        </authorList>
    </citation>
    <scope>NUCLEOTIDE SEQUENCE</scope>
    <source>
        <strain evidence="3">AqS2</strain>
    </source>
</reference>
<proteinExistence type="inferred from homology"/>
<keyword evidence="4" id="KW-1185">Reference proteome</keyword>
<protein>
    <submittedName>
        <fullName evidence="3">Enoyl-CoA hydratase/isomerase family protein</fullName>
    </submittedName>
</protein>
<dbReference type="PROSITE" id="PS00166">
    <property type="entry name" value="ENOYL_COA_HYDRATASE"/>
    <property type="match status" value="1"/>
</dbReference>
<sequence length="259" mass="26540">MGEEKAAAGSVRAAFEDGGKIAVITVANERRANAIDAAMIDELAAAIDESSRARAVILTGAGERHFSSGGDIASWGAMEPAAYGRDWIEHGAKVFAQLGELPGFVIAAVNGTCFGGGLELALHADARIAAEHARFRLPETSLGMIPGWRGGPLLAEAAGQQAALRMALAGEELDADAALRAGVVSEVLPAAGLLARARELAAAAAARSPVANALAKRLLRGRLDVKAHGELGAEARASADCAEGLAAFKDKRAPNFTDD</sequence>
<comment type="caution">
    <text evidence="3">The sequence shown here is derived from an EMBL/GenBank/DDBJ whole genome shotgun (WGS) entry which is preliminary data.</text>
</comment>
<dbReference type="SUPFAM" id="SSF52096">
    <property type="entry name" value="ClpP/crotonase"/>
    <property type="match status" value="1"/>
</dbReference>
<dbReference type="InterPro" id="IPR029045">
    <property type="entry name" value="ClpP/crotonase-like_dom_sf"/>
</dbReference>
<evidence type="ECO:0000313" key="3">
    <source>
        <dbReference type="EMBL" id="MBF2734830.1"/>
    </source>
</evidence>
<organism evidence="3 4">
    <name type="scientific">Candidatus Amphirhobacter heronislandensis</name>
    <dbReference type="NCBI Taxonomy" id="1732024"/>
    <lineage>
        <taxon>Bacteria</taxon>
        <taxon>Pseudomonadati</taxon>
        <taxon>Pseudomonadota</taxon>
        <taxon>Gammaproteobacteria</taxon>
        <taxon>Candidatus Tethybacterales</taxon>
        <taxon>Candidatus Tethybacteraceae</taxon>
        <taxon>Candidatus Amphirhobacter</taxon>
    </lineage>
</organism>
<dbReference type="PANTHER" id="PTHR11941">
    <property type="entry name" value="ENOYL-COA HYDRATASE-RELATED"/>
    <property type="match status" value="1"/>
</dbReference>
<dbReference type="Proteomes" id="UP000604381">
    <property type="component" value="Unassembled WGS sequence"/>
</dbReference>
<dbReference type="InterPro" id="IPR018376">
    <property type="entry name" value="Enoyl-CoA_hyd/isom_CS"/>
</dbReference>
<gene>
    <name evidence="3" type="ORF">ISN26_01880</name>
</gene>
<dbReference type="AlphaFoldDB" id="A0A930Y0Z9"/>
<accession>A0A930Y0Z9</accession>
<dbReference type="GO" id="GO:0006635">
    <property type="term" value="P:fatty acid beta-oxidation"/>
    <property type="evidence" value="ECO:0007669"/>
    <property type="project" value="TreeGrafter"/>
</dbReference>
<evidence type="ECO:0000313" key="4">
    <source>
        <dbReference type="Proteomes" id="UP000604381"/>
    </source>
</evidence>
<evidence type="ECO:0000256" key="1">
    <source>
        <dbReference type="ARBA" id="ARBA00005254"/>
    </source>
</evidence>
<dbReference type="Gene3D" id="3.90.226.10">
    <property type="entry name" value="2-enoyl-CoA Hydratase, Chain A, domain 1"/>
    <property type="match status" value="1"/>
</dbReference>
<evidence type="ECO:0000256" key="2">
    <source>
        <dbReference type="RuleBase" id="RU003707"/>
    </source>
</evidence>
<dbReference type="Pfam" id="PF00378">
    <property type="entry name" value="ECH_1"/>
    <property type="match status" value="1"/>
</dbReference>